<dbReference type="SUPFAM" id="SSF53254">
    <property type="entry name" value="Phosphoglycerate mutase-like"/>
    <property type="match status" value="1"/>
</dbReference>
<protein>
    <submittedName>
        <fullName evidence="1">Phosphoglycerate mutase family protein</fullName>
    </submittedName>
</protein>
<evidence type="ECO:0000313" key="2">
    <source>
        <dbReference type="Proteomes" id="UP001221189"/>
    </source>
</evidence>
<comment type="caution">
    <text evidence="1">The sequence shown here is derived from an EMBL/GenBank/DDBJ whole genome shotgun (WGS) entry which is preliminary data.</text>
</comment>
<dbReference type="InterPro" id="IPR029033">
    <property type="entry name" value="His_PPase_superfam"/>
</dbReference>
<dbReference type="RefSeq" id="WP_273598578.1">
    <property type="nucleotide sequence ID" value="NZ_JAQQXT010000001.1"/>
</dbReference>
<reference evidence="1 2" key="1">
    <citation type="submission" date="2022-10" db="EMBL/GenBank/DDBJ databases">
        <title>Paucibacter sp. hw1 Genome sequencing.</title>
        <authorList>
            <person name="Park S."/>
        </authorList>
    </citation>
    <scope>NUCLEOTIDE SEQUENCE [LARGE SCALE GENOMIC DNA]</scope>
    <source>
        <strain evidence="2">hw1</strain>
    </source>
</reference>
<gene>
    <name evidence="1" type="ORF">PRZ03_00815</name>
</gene>
<dbReference type="CDD" id="cd07067">
    <property type="entry name" value="HP_PGM_like"/>
    <property type="match status" value="1"/>
</dbReference>
<dbReference type="Gene3D" id="3.40.50.1240">
    <property type="entry name" value="Phosphoglycerate mutase-like"/>
    <property type="match status" value="1"/>
</dbReference>
<dbReference type="InterPro" id="IPR013078">
    <property type="entry name" value="His_Pase_superF_clade-1"/>
</dbReference>
<name>A0ABT5K813_9BURK</name>
<sequence length="195" mass="21535">MRKVLLISHPNVVISKDVPVPQWPLSSLGRERMRAALDQPWIAEITALYCSTEQKAIDGAEILARHLSLPFTPIHELGENDRSATGFLPPEEFEQVADQFFARPEESVRGWEAALAAQQRIVAAVNALVQADTCAGTIAIVSHGAVGTLLYCHLSGQPIDRRWDQPPNGGGNVYSFQLNPTRVFSWWRPIDEGNA</sequence>
<organism evidence="1 2">
    <name type="scientific">Roseateles albus</name>
    <dbReference type="NCBI Taxonomy" id="2987525"/>
    <lineage>
        <taxon>Bacteria</taxon>
        <taxon>Pseudomonadati</taxon>
        <taxon>Pseudomonadota</taxon>
        <taxon>Betaproteobacteria</taxon>
        <taxon>Burkholderiales</taxon>
        <taxon>Sphaerotilaceae</taxon>
        <taxon>Roseateles</taxon>
    </lineage>
</organism>
<dbReference type="Proteomes" id="UP001221189">
    <property type="component" value="Unassembled WGS sequence"/>
</dbReference>
<dbReference type="Pfam" id="PF00300">
    <property type="entry name" value="His_Phos_1"/>
    <property type="match status" value="1"/>
</dbReference>
<keyword evidence="2" id="KW-1185">Reference proteome</keyword>
<accession>A0ABT5K813</accession>
<proteinExistence type="predicted"/>
<dbReference type="EMBL" id="JAQQXT010000001">
    <property type="protein sequence ID" value="MDC8770092.1"/>
    <property type="molecule type" value="Genomic_DNA"/>
</dbReference>
<evidence type="ECO:0000313" key="1">
    <source>
        <dbReference type="EMBL" id="MDC8770092.1"/>
    </source>
</evidence>